<dbReference type="EMBL" id="MGJN01000019">
    <property type="protein sequence ID" value="OGN06493.1"/>
    <property type="molecule type" value="Genomic_DNA"/>
</dbReference>
<sequence length="215" mass="24842">MLELLDELKVELPALLVDAGSWQSLRIDYHPPLVNRLWREWRDYRVYLHIIYPCSREEALFHPHPWPSAMEIVSGKYEMTVGYGEENNPPPVASIIELPEGAKYEMTNINSWHLVRPLDGPSASIMIAGKPWNRQAPKSDRALEPLHPQIAKDLLDYFRLRLGYKYNALSHDVIEVARHTGHILGYYAALAHVVKCGQCQKRLDDIYRGRYLSLD</sequence>
<accession>A0A1F8F060</accession>
<protein>
    <submittedName>
        <fullName evidence="1">Uncharacterized protein</fullName>
    </submittedName>
</protein>
<evidence type="ECO:0000313" key="1">
    <source>
        <dbReference type="EMBL" id="OGN06493.1"/>
    </source>
</evidence>
<proteinExistence type="predicted"/>
<reference evidence="1 2" key="1">
    <citation type="journal article" date="2016" name="Nat. Commun.">
        <title>Thousands of microbial genomes shed light on interconnected biogeochemical processes in an aquifer system.</title>
        <authorList>
            <person name="Anantharaman K."/>
            <person name="Brown C.T."/>
            <person name="Hug L.A."/>
            <person name="Sharon I."/>
            <person name="Castelle C.J."/>
            <person name="Probst A.J."/>
            <person name="Thomas B.C."/>
            <person name="Singh A."/>
            <person name="Wilkins M.J."/>
            <person name="Karaoz U."/>
            <person name="Brodie E.L."/>
            <person name="Williams K.H."/>
            <person name="Hubbard S.S."/>
            <person name="Banfield J.F."/>
        </authorList>
    </citation>
    <scope>NUCLEOTIDE SEQUENCE [LARGE SCALE GENOMIC DNA]</scope>
</reference>
<gene>
    <name evidence="1" type="ORF">A3B86_03540</name>
</gene>
<name>A0A1F8F060_9BACT</name>
<dbReference type="Proteomes" id="UP000176834">
    <property type="component" value="Unassembled WGS sequence"/>
</dbReference>
<dbReference type="AlphaFoldDB" id="A0A1F8F060"/>
<evidence type="ECO:0000313" key="2">
    <source>
        <dbReference type="Proteomes" id="UP000176834"/>
    </source>
</evidence>
<organism evidence="1 2">
    <name type="scientific">Candidatus Yanofskybacteria bacterium RIFCSPHIGHO2_02_FULL_38_22b</name>
    <dbReference type="NCBI Taxonomy" id="1802673"/>
    <lineage>
        <taxon>Bacteria</taxon>
        <taxon>Candidatus Yanofskyibacteriota</taxon>
    </lineage>
</organism>
<comment type="caution">
    <text evidence="1">The sequence shown here is derived from an EMBL/GenBank/DDBJ whole genome shotgun (WGS) entry which is preliminary data.</text>
</comment>